<gene>
    <name evidence="1" type="ORF">EPZ47_14775</name>
</gene>
<dbReference type="InterPro" id="IPR027417">
    <property type="entry name" value="P-loop_NTPase"/>
</dbReference>
<keyword evidence="1" id="KW-0547">Nucleotide-binding</keyword>
<proteinExistence type="predicted"/>
<evidence type="ECO:0000313" key="1">
    <source>
        <dbReference type="EMBL" id="QBZ89933.1"/>
    </source>
</evidence>
<accession>A0A4P7PI35</accession>
<name>A0A4P7PI35_9PSED</name>
<sequence length="1616" mass="176111">MAFQAEVGMWFAAHLLARAPVGARFGLSVGAYPVSLRLETGDDLDDVEVTLSDGGRIVIQCKTNPNLSRSAESDLAATIAQVVSFIASSESEGLQKSVAVMAVLPSAATSLNSLHEACCQFAMGGDWPTIYAQANQSQRDALDIFRTHVTTARTEAASPVTTDQDVVKAARFFRIDRFAGQLGGSDWREASNILGSRVYGAEECGPTPLAALLGIVRTLIRTGAPCDREGLLQQLRVMGHEDSRSPQFDQDLLALKANTQSEIGRLERHSKLPIAGGLPIIRECLGELQQAAEDGSFLVVGEPGAGKTGVLVALARGRVEAGLPTVLLSVDDLAWVASTDALRGPLGLQNGFLETLGAWPGSARGVLIIDALDASRGGPGESVFSRLIEQVQETLSHRWSVVASIRSFDLRNSRKLRDAMAGNPPCAPYVDPVAIGVRHFLIPLLTENELAELSGRNNHIDELLTTAPGPVRQLLCNVFNLSLAAALLEGGASAASIKSIATQSDLIDCYEDERLLTSEQQAAVAHVVTEMVRRRRLVLRKVDASHPALDEVLRAGVLVASGDRISFAHHVLFDHVTGRFFLDWNDTSQLMVQLSGSDGIGLLLGPALRFTIERLWRDDSSGRPTSWNLIADFLLATGLDPIVANIALRATAERVEAASDTQALCALIGGRRETAQGKLLLSRVSRYASICIDEMGDAIGSVTAAWARVAQAAAATRKPEYADGIRILLSSLQNKANFEKSEFSSDFGDAARGLLTMTWMTDSPVSVLAPMAIGFVARSFASNPAESRQLLEQVLLEPRFSAHAHEEAPRLAKGVGFIIPADPLFAVSIYSVLFGRAAPSEGDSFLGGQSSQILPLLSNRRQDYEHSRWCLEQALPDFFVVAPYHATRAVSAAAMGIGANKSGTTKNRARHVLETERGTVCIVEDGLSYSAWRKAEVNSRCHPDNTVLSCFAHFLGECSPEAFRQVIQALLNEASAASAWARVLGIAADRPGVVDDVLWPIASNLSAEKICDLARDTATYLASVYPQRSIEERTEFETRLCQNAYSDDEFDRVRYWIARLLSVLPADAFTTEAFRTLKAHLEESGRITGNKPFIHISTSWSPLEDESPGGEVSSEADQQTIAVAHHLEEIMRQSAEVNTLETVTELWDELKTILSLVGGPEPTLNEEVLHVAWGTISNALESISDSAFYDPSHSDHPDLAELIGLLERLAVSAYPEPMAEQESDSGFVSWNRLDVRVYVARSLMSLVRRWGSTSPRLLSLLSSMLSDAVPSVRSQISDSLNVLWDVDRELMWTLMLRVASEESDVTVMELFVSNAFGRVAVADGDRGEEILSCLVDRFPACAHEQASNERELDEAIGVVTIGLFLTHAKARSGAYIDEWLQDPTGGFSRLRAVVSNLRKALFSRYQEDASEVDSRVQDRAHRVLSKVVNAASQAMTRAAAILRDDATFPALRSPNEQLYQSSSRLLEHCCNQLYFGSGAFKSEDKRNEAGLTSASSMGRFLAEYELQLDEIAHVGDPSTIHHLVQLYEFLMDAAPELVFDKVACLLVGPAALRGYQYESLATEVIVGIIRGLLADYRDIFEDSQRRRSLVEVLDMFSNAGWPEAMKLLYELPDLMR</sequence>
<dbReference type="SUPFAM" id="SSF52540">
    <property type="entry name" value="P-loop containing nucleoside triphosphate hydrolases"/>
    <property type="match status" value="1"/>
</dbReference>
<protein>
    <submittedName>
        <fullName evidence="1">ATP-binding protein</fullName>
    </submittedName>
</protein>
<organism evidence="1 2">
    <name type="scientific">Pseudomonas viciae</name>
    <dbReference type="NCBI Taxonomy" id="2505979"/>
    <lineage>
        <taxon>Bacteria</taxon>
        <taxon>Pseudomonadati</taxon>
        <taxon>Pseudomonadota</taxon>
        <taxon>Gammaproteobacteria</taxon>
        <taxon>Pseudomonadales</taxon>
        <taxon>Pseudomonadaceae</taxon>
        <taxon>Pseudomonas</taxon>
    </lineage>
</organism>
<dbReference type="RefSeq" id="WP_135845465.1">
    <property type="nucleotide sequence ID" value="NZ_CP035088.1"/>
</dbReference>
<dbReference type="EMBL" id="CP035088">
    <property type="protein sequence ID" value="QBZ89933.1"/>
    <property type="molecule type" value="Genomic_DNA"/>
</dbReference>
<evidence type="ECO:0000313" key="2">
    <source>
        <dbReference type="Proteomes" id="UP000296468"/>
    </source>
</evidence>
<dbReference type="Proteomes" id="UP000296468">
    <property type="component" value="Chromosome"/>
</dbReference>
<dbReference type="SUPFAM" id="SSF48371">
    <property type="entry name" value="ARM repeat"/>
    <property type="match status" value="1"/>
</dbReference>
<dbReference type="OrthoDB" id="2080133at2"/>
<dbReference type="GO" id="GO:0005524">
    <property type="term" value="F:ATP binding"/>
    <property type="evidence" value="ECO:0007669"/>
    <property type="project" value="UniProtKB-KW"/>
</dbReference>
<dbReference type="KEGG" id="pvk:EPZ47_14775"/>
<reference evidence="1 2" key="1">
    <citation type="journal article" date="2019" name="Front. Microbiol.">
        <title>In silico and Genetic Analyses of Cyclic Lipopeptide Synthetic Gene Clusters in Pseudomonas sp. 11K1.</title>
        <authorList>
            <person name="Zhao H."/>
            <person name="Liu Y.P."/>
            <person name="Zhang L.Q."/>
        </authorList>
    </citation>
    <scope>NUCLEOTIDE SEQUENCE [LARGE SCALE GENOMIC DNA]</scope>
    <source>
        <strain evidence="1 2">11K1</strain>
    </source>
</reference>
<dbReference type="InterPro" id="IPR016024">
    <property type="entry name" value="ARM-type_fold"/>
</dbReference>
<keyword evidence="1" id="KW-0067">ATP-binding</keyword>